<comment type="caution">
    <text evidence="1">The sequence shown here is derived from an EMBL/GenBank/DDBJ whole genome shotgun (WGS) entry which is preliminary data.</text>
</comment>
<dbReference type="Gene3D" id="2.30.110.10">
    <property type="entry name" value="Electron Transport, Fmn-binding Protein, Chain A"/>
    <property type="match status" value="2"/>
</dbReference>
<dbReference type="Proteomes" id="UP000635477">
    <property type="component" value="Unassembled WGS sequence"/>
</dbReference>
<evidence type="ECO:0000313" key="2">
    <source>
        <dbReference type="Proteomes" id="UP000635477"/>
    </source>
</evidence>
<sequence>MYIRDAHAETDLGVLRRLIHENPLGILTTGIKSPMYSLLQSSHISFLLDVQDQSSETELGYLRRHMARQNPQSKASDFRPHGPCKLEGKFKMSQEMSKGDRDGVIRGFENLQSETEYDLAQIVRERGELKDKQQ</sequence>
<proteinExistence type="predicted"/>
<gene>
    <name evidence="1" type="ORF">FZEAL_3399</name>
</gene>
<organism evidence="1 2">
    <name type="scientific">Fusarium zealandicum</name>
    <dbReference type="NCBI Taxonomy" id="1053134"/>
    <lineage>
        <taxon>Eukaryota</taxon>
        <taxon>Fungi</taxon>
        <taxon>Dikarya</taxon>
        <taxon>Ascomycota</taxon>
        <taxon>Pezizomycotina</taxon>
        <taxon>Sordariomycetes</taxon>
        <taxon>Hypocreomycetidae</taxon>
        <taxon>Hypocreales</taxon>
        <taxon>Nectriaceae</taxon>
        <taxon>Fusarium</taxon>
        <taxon>Fusarium staphyleae species complex</taxon>
    </lineage>
</organism>
<dbReference type="AlphaFoldDB" id="A0A8H4UPD9"/>
<dbReference type="EMBL" id="JABEYC010000215">
    <property type="protein sequence ID" value="KAF4980650.1"/>
    <property type="molecule type" value="Genomic_DNA"/>
</dbReference>
<dbReference type="OrthoDB" id="2101473at2759"/>
<protein>
    <submittedName>
        <fullName evidence="1">Uncharacterized protein</fullName>
    </submittedName>
</protein>
<keyword evidence="2" id="KW-1185">Reference proteome</keyword>
<accession>A0A8H4UPD9</accession>
<dbReference type="PANTHER" id="PTHR35802">
    <property type="entry name" value="PROTEASE SYNTHASE AND SPORULATION PROTEIN PAI 2"/>
    <property type="match status" value="1"/>
</dbReference>
<evidence type="ECO:0000313" key="1">
    <source>
        <dbReference type="EMBL" id="KAF4980650.1"/>
    </source>
</evidence>
<reference evidence="1" key="1">
    <citation type="journal article" date="2020" name="BMC Genomics">
        <title>Correction to: Identification and distribution of gene clusters required for synthesis of sphingolipid metabolism inhibitors in diverse species of the filamentous fungus Fusarium.</title>
        <authorList>
            <person name="Kim H.S."/>
            <person name="Lohmar J.M."/>
            <person name="Busman M."/>
            <person name="Brown D.W."/>
            <person name="Naumann T.A."/>
            <person name="Divon H.H."/>
            <person name="Lysoe E."/>
            <person name="Uhlig S."/>
            <person name="Proctor R.H."/>
        </authorList>
    </citation>
    <scope>NUCLEOTIDE SEQUENCE</scope>
    <source>
        <strain evidence="1">NRRL 22465</strain>
    </source>
</reference>
<dbReference type="InterPro" id="IPR012349">
    <property type="entry name" value="Split_barrel_FMN-bd"/>
</dbReference>
<dbReference type="Pfam" id="PF04299">
    <property type="entry name" value="FMN_bind_2"/>
    <property type="match status" value="1"/>
</dbReference>
<name>A0A8H4UPD9_9HYPO</name>
<reference evidence="1" key="2">
    <citation type="submission" date="2020-05" db="EMBL/GenBank/DDBJ databases">
        <authorList>
            <person name="Kim H.-S."/>
            <person name="Proctor R.H."/>
            <person name="Brown D.W."/>
        </authorList>
    </citation>
    <scope>NUCLEOTIDE SEQUENCE</scope>
    <source>
        <strain evidence="1">NRRL 22465</strain>
    </source>
</reference>
<dbReference type="PANTHER" id="PTHR35802:SF1">
    <property type="entry name" value="PROTEASE SYNTHASE AND SPORULATION PROTEIN PAI 2"/>
    <property type="match status" value="1"/>
</dbReference>
<dbReference type="InterPro" id="IPR007396">
    <property type="entry name" value="TR_PAI2-type"/>
</dbReference>